<organism evidence="1">
    <name type="scientific">Thermogladius calderae</name>
    <dbReference type="NCBI Taxonomy" id="1200300"/>
    <lineage>
        <taxon>Archaea</taxon>
        <taxon>Thermoproteota</taxon>
        <taxon>Thermoprotei</taxon>
        <taxon>Desulfurococcales</taxon>
        <taxon>Desulfurococcaceae</taxon>
        <taxon>Thermogladius</taxon>
    </lineage>
</organism>
<gene>
    <name evidence="1" type="ORF">ENM60_04705</name>
</gene>
<dbReference type="EMBL" id="DRYK01000061">
    <property type="protein sequence ID" value="HHP68068.1"/>
    <property type="molecule type" value="Genomic_DNA"/>
</dbReference>
<accession>A0A7J3XZ77</accession>
<dbReference type="AlphaFoldDB" id="A0A7J3XZ77"/>
<comment type="caution">
    <text evidence="1">The sequence shown here is derived from an EMBL/GenBank/DDBJ whole genome shotgun (WGS) entry which is preliminary data.</text>
</comment>
<sequence length="87" mass="9947">MPIKYVCSNCGEIIFEFKYVGQDYYGIPTPREIYNLYGGICPHCHKELKLPSVEDIEIRPRLHVYSLGKMPISIPTRATSELAQSRA</sequence>
<proteinExistence type="predicted"/>
<protein>
    <submittedName>
        <fullName evidence="1">Uncharacterized protein</fullName>
    </submittedName>
</protein>
<reference evidence="1" key="1">
    <citation type="journal article" date="2020" name="mSystems">
        <title>Genome- and Community-Level Interaction Insights into Carbon Utilization and Element Cycling Functions of Hydrothermarchaeota in Hydrothermal Sediment.</title>
        <authorList>
            <person name="Zhou Z."/>
            <person name="Liu Y."/>
            <person name="Xu W."/>
            <person name="Pan J."/>
            <person name="Luo Z.H."/>
            <person name="Li M."/>
        </authorList>
    </citation>
    <scope>NUCLEOTIDE SEQUENCE [LARGE SCALE GENOMIC DNA]</scope>
    <source>
        <strain evidence="1">SpSt-110</strain>
    </source>
</reference>
<evidence type="ECO:0000313" key="1">
    <source>
        <dbReference type="EMBL" id="HHP68068.1"/>
    </source>
</evidence>
<name>A0A7J3XZ77_9CREN</name>